<dbReference type="InterPro" id="IPR053164">
    <property type="entry name" value="IS1016-like_transposase"/>
</dbReference>
<keyword evidence="3" id="KW-1185">Reference proteome</keyword>
<dbReference type="AlphaFoldDB" id="A0A8H4AM25"/>
<gene>
    <name evidence="2" type="ORF">F8M41_018076</name>
</gene>
<dbReference type="PANTHER" id="PTHR47163:SF2">
    <property type="entry name" value="SI:DKEY-17M8.2"/>
    <property type="match status" value="1"/>
</dbReference>
<sequence>MMTTFSSITIIQFVNLFGDLAISKLTSEDYIIGGKNIICEIDKKDQEAPTMRRIIKQYMRPRSIVHTDHWKGYSYLDQLNIIHCRVNHSKNRIQRETGVHTNSIKGLWNGIKLNISTRNCSKQLLEKHLYEFIWRCKYRNNLFEAFINLLK</sequence>
<dbReference type="SMART" id="SM01126">
    <property type="entry name" value="DDE_Tnp_IS1595"/>
    <property type="match status" value="1"/>
</dbReference>
<evidence type="ECO:0000259" key="1">
    <source>
        <dbReference type="SMART" id="SM01126"/>
    </source>
</evidence>
<proteinExistence type="predicted"/>
<dbReference type="Pfam" id="PF12762">
    <property type="entry name" value="DDE_Tnp_IS1595"/>
    <property type="match status" value="1"/>
</dbReference>
<dbReference type="PANTHER" id="PTHR47163">
    <property type="entry name" value="DDE_TNP_IS1595 DOMAIN-CONTAINING PROTEIN"/>
    <property type="match status" value="1"/>
</dbReference>
<evidence type="ECO:0000313" key="2">
    <source>
        <dbReference type="EMBL" id="KAF0512017.1"/>
    </source>
</evidence>
<accession>A0A8H4AM25</accession>
<protein>
    <submittedName>
        <fullName evidence="2">Transposase, ISXO2-like domain-containing protein</fullName>
    </submittedName>
</protein>
<dbReference type="OrthoDB" id="5862080at2759"/>
<reference evidence="2 3" key="1">
    <citation type="journal article" date="2019" name="Environ. Microbiol.">
        <title>At the nexus of three kingdoms: the genome of the mycorrhizal fungus Gigaspora margarita provides insights into plant, endobacterial and fungal interactions.</title>
        <authorList>
            <person name="Venice F."/>
            <person name="Ghignone S."/>
            <person name="Salvioli di Fossalunga A."/>
            <person name="Amselem J."/>
            <person name="Novero M."/>
            <person name="Xianan X."/>
            <person name="Sedzielewska Toro K."/>
            <person name="Morin E."/>
            <person name="Lipzen A."/>
            <person name="Grigoriev I.V."/>
            <person name="Henrissat B."/>
            <person name="Martin F.M."/>
            <person name="Bonfante P."/>
        </authorList>
    </citation>
    <scope>NUCLEOTIDE SEQUENCE [LARGE SCALE GENOMIC DNA]</scope>
    <source>
        <strain evidence="2 3">BEG34</strain>
    </source>
</reference>
<feature type="domain" description="ISXO2-like transposase" evidence="1">
    <location>
        <begin position="16"/>
        <end position="137"/>
    </location>
</feature>
<organism evidence="2 3">
    <name type="scientific">Gigaspora margarita</name>
    <dbReference type="NCBI Taxonomy" id="4874"/>
    <lineage>
        <taxon>Eukaryota</taxon>
        <taxon>Fungi</taxon>
        <taxon>Fungi incertae sedis</taxon>
        <taxon>Mucoromycota</taxon>
        <taxon>Glomeromycotina</taxon>
        <taxon>Glomeromycetes</taxon>
        <taxon>Diversisporales</taxon>
        <taxon>Gigasporaceae</taxon>
        <taxon>Gigaspora</taxon>
    </lineage>
</organism>
<name>A0A8H4AM25_GIGMA</name>
<evidence type="ECO:0000313" key="3">
    <source>
        <dbReference type="Proteomes" id="UP000439903"/>
    </source>
</evidence>
<dbReference type="Proteomes" id="UP000439903">
    <property type="component" value="Unassembled WGS sequence"/>
</dbReference>
<dbReference type="EMBL" id="WTPW01000430">
    <property type="protein sequence ID" value="KAF0512017.1"/>
    <property type="molecule type" value="Genomic_DNA"/>
</dbReference>
<dbReference type="InterPro" id="IPR024445">
    <property type="entry name" value="Tnp_ISXO2-like"/>
</dbReference>
<comment type="caution">
    <text evidence="2">The sequence shown here is derived from an EMBL/GenBank/DDBJ whole genome shotgun (WGS) entry which is preliminary data.</text>
</comment>